<evidence type="ECO:0000259" key="7">
    <source>
        <dbReference type="Pfam" id="PF08281"/>
    </source>
</evidence>
<dbReference type="PANTHER" id="PTHR43133">
    <property type="entry name" value="RNA POLYMERASE ECF-TYPE SIGMA FACTO"/>
    <property type="match status" value="1"/>
</dbReference>
<dbReference type="SUPFAM" id="SSF88946">
    <property type="entry name" value="Sigma2 domain of RNA polymerase sigma factors"/>
    <property type="match status" value="1"/>
</dbReference>
<evidence type="ECO:0000256" key="1">
    <source>
        <dbReference type="ARBA" id="ARBA00010641"/>
    </source>
</evidence>
<evidence type="ECO:0000313" key="8">
    <source>
        <dbReference type="EMBL" id="ABK16298.1"/>
    </source>
</evidence>
<dbReference type="GO" id="GO:0003677">
    <property type="term" value="F:DNA binding"/>
    <property type="evidence" value="ECO:0007669"/>
    <property type="project" value="UniProtKB-KW"/>
</dbReference>
<dbReference type="SUPFAM" id="SSF88659">
    <property type="entry name" value="Sigma3 and sigma4 domains of RNA polymerase sigma factors"/>
    <property type="match status" value="1"/>
</dbReference>
<evidence type="ECO:0000256" key="4">
    <source>
        <dbReference type="ARBA" id="ARBA00023125"/>
    </source>
</evidence>
<dbReference type="InParanoid" id="A0LFU6"/>
<dbReference type="InterPro" id="IPR014284">
    <property type="entry name" value="RNA_pol_sigma-70_dom"/>
</dbReference>
<dbReference type="PANTHER" id="PTHR43133:SF8">
    <property type="entry name" value="RNA POLYMERASE SIGMA FACTOR HI_1459-RELATED"/>
    <property type="match status" value="1"/>
</dbReference>
<keyword evidence="3" id="KW-0731">Sigma factor</keyword>
<dbReference type="CDD" id="cd06171">
    <property type="entry name" value="Sigma70_r4"/>
    <property type="match status" value="1"/>
</dbReference>
<dbReference type="GO" id="GO:0016987">
    <property type="term" value="F:sigma factor activity"/>
    <property type="evidence" value="ECO:0007669"/>
    <property type="project" value="UniProtKB-KW"/>
</dbReference>
<dbReference type="HOGENOM" id="CLU_047691_3_0_7"/>
<keyword evidence="2" id="KW-0805">Transcription regulation</keyword>
<dbReference type="OrthoDB" id="8684701at2"/>
<dbReference type="STRING" id="335543.Sfum_0599"/>
<evidence type="ECO:0000256" key="3">
    <source>
        <dbReference type="ARBA" id="ARBA00023082"/>
    </source>
</evidence>
<dbReference type="InterPro" id="IPR013325">
    <property type="entry name" value="RNA_pol_sigma_r2"/>
</dbReference>
<dbReference type="KEGG" id="sfu:Sfum_0599"/>
<feature type="domain" description="RNA polymerase sigma factor 70 region 4 type 2" evidence="7">
    <location>
        <begin position="124"/>
        <end position="173"/>
    </location>
</feature>
<dbReference type="InterPro" id="IPR013249">
    <property type="entry name" value="RNA_pol_sigma70_r4_t2"/>
</dbReference>
<reference evidence="8 9" key="1">
    <citation type="submission" date="2006-10" db="EMBL/GenBank/DDBJ databases">
        <title>Complete sequence of Syntrophobacter fumaroxidans MPOB.</title>
        <authorList>
            <consortium name="US DOE Joint Genome Institute"/>
            <person name="Copeland A."/>
            <person name="Lucas S."/>
            <person name="Lapidus A."/>
            <person name="Barry K."/>
            <person name="Detter J.C."/>
            <person name="Glavina del Rio T."/>
            <person name="Hammon N."/>
            <person name="Israni S."/>
            <person name="Pitluck S."/>
            <person name="Goltsman E.G."/>
            <person name="Martinez M."/>
            <person name="Schmutz J."/>
            <person name="Larimer F."/>
            <person name="Land M."/>
            <person name="Hauser L."/>
            <person name="Kyrpides N."/>
            <person name="Kim E."/>
            <person name="Boone D.R."/>
            <person name="Brockman F."/>
            <person name="Culley D."/>
            <person name="Ferry J."/>
            <person name="Gunsalus R."/>
            <person name="McInerney M.J."/>
            <person name="Morrison M."/>
            <person name="Plugge C."/>
            <person name="Rohlin L."/>
            <person name="Scholten J."/>
            <person name="Sieber J."/>
            <person name="Stams A.J.M."/>
            <person name="Worm P."/>
            <person name="Henstra A.M."/>
            <person name="Richardson P."/>
        </authorList>
    </citation>
    <scope>NUCLEOTIDE SEQUENCE [LARGE SCALE GENOMIC DNA]</scope>
    <source>
        <strain evidence="9">DSM 10017 / MPOB</strain>
    </source>
</reference>
<keyword evidence="5" id="KW-0804">Transcription</keyword>
<dbReference type="NCBIfam" id="TIGR02937">
    <property type="entry name" value="sigma70-ECF"/>
    <property type="match status" value="1"/>
</dbReference>
<dbReference type="Gene3D" id="1.10.10.10">
    <property type="entry name" value="Winged helix-like DNA-binding domain superfamily/Winged helix DNA-binding domain"/>
    <property type="match status" value="1"/>
</dbReference>
<feature type="domain" description="RNA polymerase sigma-70 region 2" evidence="6">
    <location>
        <begin position="22"/>
        <end position="90"/>
    </location>
</feature>
<accession>A0LFU6</accession>
<name>A0LFU6_SYNFM</name>
<gene>
    <name evidence="8" type="ordered locus">Sfum_0599</name>
</gene>
<dbReference type="InterPro" id="IPR036388">
    <property type="entry name" value="WH-like_DNA-bd_sf"/>
</dbReference>
<dbReference type="GO" id="GO:0006352">
    <property type="term" value="P:DNA-templated transcription initiation"/>
    <property type="evidence" value="ECO:0007669"/>
    <property type="project" value="InterPro"/>
</dbReference>
<sequence>MEEDRAVIARIKNGDTGAFAVLVQKYQGRLLTFIHRMVRDGKIVEDIGQEVFLDVYKSLRNFDETRGTPFSAWLFIAARNRCVNELRKRTGEHCVHIDAVDAADLGVDLRTAEHLLLEHERRSALRDSLAKISEPLRKPIFMWLNGGSLAEIAEACGVSPGTVKSRLFRAREKVRVCVQHQAGGKNHDGV</sequence>
<dbReference type="Proteomes" id="UP000001784">
    <property type="component" value="Chromosome"/>
</dbReference>
<dbReference type="InterPro" id="IPR039425">
    <property type="entry name" value="RNA_pol_sigma-70-like"/>
</dbReference>
<evidence type="ECO:0000259" key="6">
    <source>
        <dbReference type="Pfam" id="PF04542"/>
    </source>
</evidence>
<protein>
    <submittedName>
        <fullName evidence="8">RNA polymerase, sigma-24 subunit, ECF subfamily</fullName>
    </submittedName>
</protein>
<evidence type="ECO:0000313" key="9">
    <source>
        <dbReference type="Proteomes" id="UP000001784"/>
    </source>
</evidence>
<dbReference type="Gene3D" id="1.10.1740.10">
    <property type="match status" value="1"/>
</dbReference>
<dbReference type="AlphaFoldDB" id="A0LFU6"/>
<evidence type="ECO:0000256" key="2">
    <source>
        <dbReference type="ARBA" id="ARBA00023015"/>
    </source>
</evidence>
<dbReference type="Pfam" id="PF04542">
    <property type="entry name" value="Sigma70_r2"/>
    <property type="match status" value="1"/>
</dbReference>
<keyword evidence="9" id="KW-1185">Reference proteome</keyword>
<evidence type="ECO:0000256" key="5">
    <source>
        <dbReference type="ARBA" id="ARBA00023163"/>
    </source>
</evidence>
<dbReference type="Pfam" id="PF08281">
    <property type="entry name" value="Sigma70_r4_2"/>
    <property type="match status" value="1"/>
</dbReference>
<comment type="similarity">
    <text evidence="1">Belongs to the sigma-70 factor family. ECF subfamily.</text>
</comment>
<organism evidence="8 9">
    <name type="scientific">Syntrophobacter fumaroxidans (strain DSM 10017 / MPOB)</name>
    <dbReference type="NCBI Taxonomy" id="335543"/>
    <lineage>
        <taxon>Bacteria</taxon>
        <taxon>Pseudomonadati</taxon>
        <taxon>Thermodesulfobacteriota</taxon>
        <taxon>Syntrophobacteria</taxon>
        <taxon>Syntrophobacterales</taxon>
        <taxon>Syntrophobacteraceae</taxon>
        <taxon>Syntrophobacter</taxon>
    </lineage>
</organism>
<dbReference type="eggNOG" id="COG1595">
    <property type="taxonomic scope" value="Bacteria"/>
</dbReference>
<keyword evidence="4" id="KW-0238">DNA-binding</keyword>
<dbReference type="InterPro" id="IPR007627">
    <property type="entry name" value="RNA_pol_sigma70_r2"/>
</dbReference>
<proteinExistence type="inferred from homology"/>
<dbReference type="RefSeq" id="WP_011697471.1">
    <property type="nucleotide sequence ID" value="NC_008554.1"/>
</dbReference>
<dbReference type="InterPro" id="IPR013324">
    <property type="entry name" value="RNA_pol_sigma_r3/r4-like"/>
</dbReference>
<dbReference type="EMBL" id="CP000478">
    <property type="protein sequence ID" value="ABK16298.1"/>
    <property type="molecule type" value="Genomic_DNA"/>
</dbReference>